<dbReference type="EMBL" id="JACBZP010000001">
    <property type="protein sequence ID" value="NYI65939.1"/>
    <property type="molecule type" value="Genomic_DNA"/>
</dbReference>
<evidence type="ECO:0000313" key="5">
    <source>
        <dbReference type="Proteomes" id="UP000539111"/>
    </source>
</evidence>
<feature type="region of interest" description="Disordered" evidence="1">
    <location>
        <begin position="166"/>
        <end position="222"/>
    </location>
</feature>
<comment type="caution">
    <text evidence="4">The sequence shown here is derived from an EMBL/GenBank/DDBJ whole genome shotgun (WGS) entry which is preliminary data.</text>
</comment>
<feature type="transmembrane region" description="Helical" evidence="2">
    <location>
        <begin position="108"/>
        <end position="128"/>
    </location>
</feature>
<dbReference type="Pfam" id="PF08044">
    <property type="entry name" value="DUF1707"/>
    <property type="match status" value="1"/>
</dbReference>
<keyword evidence="2" id="KW-1133">Transmembrane helix</keyword>
<gene>
    <name evidence="4" type="ORF">BJY26_000245</name>
</gene>
<sequence>MTEASSGDVWSRLSRDPRDPSAASLRASDRDRDAVAQELADAFADGRLDREEYDERSDAVLRAKTLGDFPPILADLSPADGTPVPAKPSHDFQSQAERDYKRSFRQRLSGAIGSSAITTGIWGASSMASGHLVFFWPVFVVVGTGVGVVTTLLNKGDQIDARREQLEQKADRKAMGSGADPDDDSYRHGPYGPGWNGPHGAWSGLTRDERRQRARDWRDNRR</sequence>
<evidence type="ECO:0000256" key="2">
    <source>
        <dbReference type="SAM" id="Phobius"/>
    </source>
</evidence>
<feature type="region of interest" description="Disordered" evidence="1">
    <location>
        <begin position="1"/>
        <end position="32"/>
    </location>
</feature>
<feature type="transmembrane region" description="Helical" evidence="2">
    <location>
        <begin position="134"/>
        <end position="153"/>
    </location>
</feature>
<dbReference type="Proteomes" id="UP000539111">
    <property type="component" value="Unassembled WGS sequence"/>
</dbReference>
<keyword evidence="5" id="KW-1185">Reference proteome</keyword>
<feature type="compositionally biased region" description="Basic and acidic residues" evidence="1">
    <location>
        <begin position="206"/>
        <end position="222"/>
    </location>
</feature>
<dbReference type="AlphaFoldDB" id="A0A7Z0A7N6"/>
<dbReference type="PANTHER" id="PTHR40763">
    <property type="entry name" value="MEMBRANE PROTEIN-RELATED"/>
    <property type="match status" value="1"/>
</dbReference>
<keyword evidence="2" id="KW-0812">Transmembrane</keyword>
<dbReference type="InterPro" id="IPR012551">
    <property type="entry name" value="DUF1707_SHOCT-like"/>
</dbReference>
<proteinExistence type="predicted"/>
<organism evidence="4 5">
    <name type="scientific">Spelaeicoccus albus</name>
    <dbReference type="NCBI Taxonomy" id="1280376"/>
    <lineage>
        <taxon>Bacteria</taxon>
        <taxon>Bacillati</taxon>
        <taxon>Actinomycetota</taxon>
        <taxon>Actinomycetes</taxon>
        <taxon>Micrococcales</taxon>
        <taxon>Brevibacteriaceae</taxon>
        <taxon>Spelaeicoccus</taxon>
    </lineage>
</organism>
<evidence type="ECO:0000259" key="3">
    <source>
        <dbReference type="Pfam" id="PF08044"/>
    </source>
</evidence>
<feature type="region of interest" description="Disordered" evidence="1">
    <location>
        <begin position="72"/>
        <end position="95"/>
    </location>
</feature>
<reference evidence="4 5" key="1">
    <citation type="submission" date="2020-07" db="EMBL/GenBank/DDBJ databases">
        <title>Sequencing the genomes of 1000 actinobacteria strains.</title>
        <authorList>
            <person name="Klenk H.-P."/>
        </authorList>
    </citation>
    <scope>NUCLEOTIDE SEQUENCE [LARGE SCALE GENOMIC DNA]</scope>
    <source>
        <strain evidence="4 5">DSM 26341</strain>
    </source>
</reference>
<name>A0A7Z0A7N6_9MICO</name>
<dbReference type="RefSeq" id="WP_179424983.1">
    <property type="nucleotide sequence ID" value="NZ_JACBZP010000001.1"/>
</dbReference>
<feature type="domain" description="DUF1707" evidence="3">
    <location>
        <begin position="25"/>
        <end position="76"/>
    </location>
</feature>
<keyword evidence="2" id="KW-0472">Membrane</keyword>
<accession>A0A7Z0A7N6</accession>
<dbReference type="PANTHER" id="PTHR40763:SF5">
    <property type="entry name" value="MEMBRANE PROTEIN"/>
    <property type="match status" value="1"/>
</dbReference>
<evidence type="ECO:0000313" key="4">
    <source>
        <dbReference type="EMBL" id="NYI65939.1"/>
    </source>
</evidence>
<protein>
    <recommendedName>
        <fullName evidence="3">DUF1707 domain-containing protein</fullName>
    </recommendedName>
</protein>
<evidence type="ECO:0000256" key="1">
    <source>
        <dbReference type="SAM" id="MobiDB-lite"/>
    </source>
</evidence>